<evidence type="ECO:0000313" key="4">
    <source>
        <dbReference type="Proteomes" id="UP001153069"/>
    </source>
</evidence>
<protein>
    <submittedName>
        <fullName evidence="3">Uncharacterized protein</fullName>
    </submittedName>
</protein>
<sequence length="3581" mass="400960">MRKQQPPTPARRHKKQQRDSELTPSSLFGGGKLQRRSNKHRPMDPEGDNNSRHSGSDPEGSIHSDEQRNDTSGSSSTDWVSESSGIEESSREPAERSPLPHLLQRPRSSPKHQQRGYGRSPSVKTAVSEYDNVIISRRQQQQQQQQQQLRQSPSKSRKNTYYRPSAPTPRDEASMASSIDDSSGILDLDLDFDPLTPRNSRSISSNNTNNNKKKGSMSTAAGALKYRVHKKAAKPKLPVPEEDSAEQSSSTMNPSGSERVGRRDQPASPAHRRTRSRSNSQRAYLQHRAKAFSAPDASENRSSSSGTGESSVATGPLPPTPTARYNKRIAAPPPAKNLSRQEPSSSAVSTSDDVSAAASSVTGSSGAHLNNVKPLRWTEQETDNLLMQLEFFGDGSLQQQRLPKRSVQKVVSSIQAVVEKDGLRRDDPILQNLTKTLHSIRMVDLDKLLRLLHENHKIGNLIEGKSVVLLCGPTGAGKTTTLHYLGGTTLEEVDEQGFFHLKPISFGDPQLKDYETSCCRKHMTRTLQGTTVKVQMGRDDASSAVDEQEEEIVVCDTPGLGHVDSVEEEISNGLGMINELQRAKSIHPVLVLSRETLGSRFGNLMEIIHAMRDQFVLESKVDLVALNYIFTKYEGKHRTRICKQVSVLENIPADVPEEDRVIYKAFVKDIIKKTTPKANLALPMEDDPKRCLQDLWDHAWSRDGKDLMVPFASKSATQKLKLQLQLTVYDFANLLAKGDYPLALHRLHQLRDLGMILPDAVDSADKARRVGIRHVTVVSDLIKEMVEEHDFVSAAFQLNELSKLEKHIPEVTPLKERTIKKLRKRLKVMVEEGSVPIVAVLNRLENMRKLATQLDLAKELVQVGFDSILKRVLRTMEERDIDATIFQLEELSKVAHRIPEAGECAWHALKVLKDVVTTYSESHDFEELFHLMQKLSKMAPVFSDARECIQIGFDSLRKKAARLFEDKNYGRFITQIRHLSELAPHLPASHPFANRGAALLQETTMEIVSGKDFSAAVEVMLKLQNLQELFPDATEIVRLGFESLLTQAVATVNTEQCDQTADKLMKLGQLLPGLPFSGDIVKRGLKPFHKSFLRTVQSLRVGEAIMLLEDLHSVTPVYPEIKDSIETSVENLLQDTTRLIGEKDFPTALDQLSLISKLVRKFSLPSQIVQRGISDLPDRVQQVLETADFESGLDLLQRLGKLIDLHADIGRCTSEGFEKLIQKAAQLMTVHDYTESLAQLEALGAIKHKFPLAEGCVQRGLTEFSLTLNKFLQFMDFIKAVDVLHHLHKVARAFPEAFQCVRLGYELLLEKAIDVYEHRCYSQALKEMIQLGQLYQQFSLPQECNRGNIKYLATIVPGSLNDASFDDGLDILREFTSLLRLMPEIIECIHAGYETLLKKASSEISADNFQKPLEVLKTVAAIIEPVPDTEASRSRGLHNLLDTVSGVIQELDFESSRDLLKDFHGMKHQYPEAAVLVQLGFNQLTEKAAINFATNDCYRGINQMQQLGQLKQVLQLDDRSVRESKSTEMLKLKVIDTIKNLEFELAAEVIERIHKMSHMFPTAEEMVVAGYRQLSARTAMSFEKNSYHEGIKQLHQLGQLRQVLALEESVSKDSKGNELLKLKVLDTMKDLKFDTAIELVGRVNKGVHVYPETEEIVVAGYKQLLSRTAMSFEKDGYHQGIGHLQSLGRLRQLLEMDDRSVHDSRGNHILQGSVLGAMKPLEFEAAVELLGMINELVHIFPEVSQTIEAGFGELLEKTAATFSESGYGQGISQLHQLGQLKQHLEVDDSSLKESRRAVLQSLVGSVKKNVEQLQFSTALKFTQDLNDLAKSYPEASEGVDAAFECLLQRAVCSFEQVKCSEGAARLERLAQARRTLGMDGKHQKGLENLVAAAQRIFDSSDLNEIIELMGRLSKLVDDFPEAREFVNVGVQRMWQGFEAAADERAFKAAIGMLQEIGSFSTVSPLAERYFTKGKKHMKRIADSTMDGDDFMIGVELSKMLVKIDNDVAEADETFRKGGDRLRDQMEQRIRTHDYDGAADAMQKLCVEMSKNLPQAIEYARSGLRLTEQQMENAAATRDTALIFSVLKDFAKLETVLPEASQCLQRALQLLRQTLEKSVERNDFSDTLLQIETLHAKSQSLLRLHDVVQYGVILLGKAIEKPIHHDKQDAMAELVRKLNNASIPRGNECARRGLKGFWKTTKQSIEDQDYGTAISLMRHMRRLAAEIPEAGDCVQLAFVALRVRLVKAIDKQRYETAIVLLQQLSTLAEELPEAFECAQFGFEALQERLEKTIEEKNYSKVVEQMRNLSSVTENLPEVTELFIVGLSALSDALSRLVDRSDFTDALSLMEELAGLAKERPETMDCIRQGLFKFWALFEDRISAKKYSEAVGILQYLGSLAHALSEAEDGVQLGFEVLEEKFEKMIEDRDYDSAVLLMQDLSKLAYELPEASSCIQNGFELLRERLVKIIEQQDFNTARSLIGKLERKLPSPPLPNPTYCMPGSNSRLGAPEPMNHGNNLSPFAPVNTPRSPPESVASGARRFNGHQERIRPPSADPSTDGSGKVRLLHRRAANAGAVAVDERDQSRSLSEDRSMDGKEKIELFHSSLHNGPRTNAYDQDSKSSSGPSTSSSSRQSSKAGSKSSTSRSSSRPSSSGPESRPARPESRARSRPESRPRSRPASRLASRQESKPNSRPGSVELPILVDDDTASQIKRDSPRPTDAVVTVETNTSAESRRSDEFAKKPDPSAIVLDDGIETVQSRHIADDVKVYRTSASSPRPNPPAYSLENKTMESRHITEIGKDHRESPTTADVSVDGNETITSKGVSSHHAKGYWASQMPKSRGSTPDRSDTVESKRIHITKGSRKSQMSKSPGVSLDGTETVAKQIIARMTSHRESPIPESLGTSLLSAETSIDDGIETVESRPTTTIRPRAYELSPLSADDGSNHLRHVYGKTTMSTERSVEEAMRIKIKKVKTRSRSAERTAEESDCSLYGPRQQVIASMDESEVQVLDVGGREKDDLSADLTELENEKVEILHSRLLSTIEDEEFGAFLDVLITLSTMEMSSPAATDTLEAGYRMLRDKVQSSIADMKCSIVLDMMRTFNLQLHKLTLIKECTFFGLKELEEAVEKRVEKRQYSNVIDLLQLFGKLSIEIDEAATYTQGALTSTVQHMVMLREETATSFEDLAEVQDMTLLAKLLETTCESLEMVMATEQLRSFCSQWEKTQGSEAETAGIVCTVRLATSETYCAEQVRKLSDKIVSEFPTLMVDADSIEELTREKQEEMMFILERLLLLRRVLRGCPGAGVLNAAFVENFEKLHSFIDGVVSLAQTEFMPQMNLKDFENHVVLVKSMIKRLSKLKTTLHSDERKKVEDLEHRCTRLLLRFEIEIADAVEVLGNYNFPLFQKDDRKKMSSYIRTMRVSQVHKHREVLLSCVNSRELTELVSKNVDIYRAERTLTSFDKTLEKFLDNLILQLEEEKASLDAKPKTKSGLPTSREQIEALCKDVPKVVEEVTTISQWPTEYYSMDSPQFLNRLKVLEDTVNDLTRKAEEMNNIGFSAFINTFTNSVSDYYNCMNNISGPSV</sequence>
<keyword evidence="1" id="KW-0175">Coiled coil</keyword>
<feature type="compositionally biased region" description="Polar residues" evidence="2">
    <location>
        <begin position="2605"/>
        <end position="2616"/>
    </location>
</feature>
<feature type="compositionally biased region" description="Low complexity" evidence="2">
    <location>
        <begin position="137"/>
        <end position="151"/>
    </location>
</feature>
<accession>A0A9N8DEQ4</accession>
<evidence type="ECO:0000256" key="2">
    <source>
        <dbReference type="SAM" id="MobiDB-lite"/>
    </source>
</evidence>
<dbReference type="Proteomes" id="UP001153069">
    <property type="component" value="Unassembled WGS sequence"/>
</dbReference>
<feature type="region of interest" description="Disordered" evidence="2">
    <location>
        <begin position="2835"/>
        <end position="2875"/>
    </location>
</feature>
<dbReference type="SUPFAM" id="SSF52540">
    <property type="entry name" value="P-loop containing nucleoside triphosphate hydrolases"/>
    <property type="match status" value="1"/>
</dbReference>
<feature type="region of interest" description="Disordered" evidence="2">
    <location>
        <begin position="1"/>
        <end position="369"/>
    </location>
</feature>
<feature type="coiled-coil region" evidence="1">
    <location>
        <begin position="3009"/>
        <end position="3036"/>
    </location>
</feature>
<feature type="compositionally biased region" description="Basic and acidic residues" evidence="2">
    <location>
        <begin position="2732"/>
        <end position="2744"/>
    </location>
</feature>
<organism evidence="3 4">
    <name type="scientific">Seminavis robusta</name>
    <dbReference type="NCBI Taxonomy" id="568900"/>
    <lineage>
        <taxon>Eukaryota</taxon>
        <taxon>Sar</taxon>
        <taxon>Stramenopiles</taxon>
        <taxon>Ochrophyta</taxon>
        <taxon>Bacillariophyta</taxon>
        <taxon>Bacillariophyceae</taxon>
        <taxon>Bacillariophycidae</taxon>
        <taxon>Naviculales</taxon>
        <taxon>Naviculaceae</taxon>
        <taxon>Seminavis</taxon>
    </lineage>
</organism>
<feature type="region of interest" description="Disordered" evidence="2">
    <location>
        <begin position="2768"/>
        <end position="2789"/>
    </location>
</feature>
<feature type="compositionally biased region" description="Basic and acidic residues" evidence="2">
    <location>
        <begin position="2844"/>
        <end position="2855"/>
    </location>
</feature>
<name>A0A9N8DEQ4_9STRA</name>
<evidence type="ECO:0000256" key="1">
    <source>
        <dbReference type="SAM" id="Coils"/>
    </source>
</evidence>
<feature type="compositionally biased region" description="Basic and acidic residues" evidence="2">
    <location>
        <begin position="41"/>
        <end position="69"/>
    </location>
</feature>
<gene>
    <name evidence="3" type="ORF">SEMRO_105_G053260.1</name>
</gene>
<feature type="compositionally biased region" description="Low complexity" evidence="2">
    <location>
        <begin position="2620"/>
        <end position="2657"/>
    </location>
</feature>
<dbReference type="OrthoDB" id="2386367at2759"/>
<dbReference type="InterPro" id="IPR027417">
    <property type="entry name" value="P-loop_NTPase"/>
</dbReference>
<evidence type="ECO:0000313" key="3">
    <source>
        <dbReference type="EMBL" id="CAB9501324.1"/>
    </source>
</evidence>
<feature type="compositionally biased region" description="Low complexity" evidence="2">
    <location>
        <begin position="177"/>
        <end position="210"/>
    </location>
</feature>
<feature type="compositionally biased region" description="Basic and acidic residues" evidence="2">
    <location>
        <begin position="2658"/>
        <end position="2674"/>
    </location>
</feature>
<comment type="caution">
    <text evidence="3">The sequence shown here is derived from an EMBL/GenBank/DDBJ whole genome shotgun (WGS) entry which is preliminary data.</text>
</comment>
<proteinExistence type="predicted"/>
<dbReference type="EMBL" id="CAICTM010000104">
    <property type="protein sequence ID" value="CAB9501324.1"/>
    <property type="molecule type" value="Genomic_DNA"/>
</dbReference>
<feature type="compositionally biased region" description="Low complexity" evidence="2">
    <location>
        <begin position="344"/>
        <end position="367"/>
    </location>
</feature>
<keyword evidence="4" id="KW-1185">Reference proteome</keyword>
<feature type="region of interest" description="Disordered" evidence="2">
    <location>
        <begin position="2503"/>
        <end position="2745"/>
    </location>
</feature>
<feature type="compositionally biased region" description="Basic and acidic residues" evidence="2">
    <location>
        <begin position="2578"/>
        <end position="2601"/>
    </location>
</feature>
<feature type="compositionally biased region" description="Polar residues" evidence="2">
    <location>
        <begin position="246"/>
        <end position="256"/>
    </location>
</feature>
<dbReference type="PANTHER" id="PTHR34491:SF156">
    <property type="entry name" value="KINESIN MOTOR DOMAIN-CONTAINING PROTEIN"/>
    <property type="match status" value="1"/>
</dbReference>
<dbReference type="PANTHER" id="PTHR34491">
    <property type="entry name" value="A-TYPE INCLUSION PROTEIN, PUTATIVE-RELATED"/>
    <property type="match status" value="1"/>
</dbReference>
<feature type="compositionally biased region" description="Low complexity" evidence="2">
    <location>
        <begin position="300"/>
        <end position="311"/>
    </location>
</feature>
<reference evidence="3" key="1">
    <citation type="submission" date="2020-06" db="EMBL/GenBank/DDBJ databases">
        <authorList>
            <consortium name="Plant Systems Biology data submission"/>
        </authorList>
    </citation>
    <scope>NUCLEOTIDE SEQUENCE</scope>
    <source>
        <strain evidence="3">D6</strain>
    </source>
</reference>
<dbReference type="Gene3D" id="3.40.50.300">
    <property type="entry name" value="P-loop containing nucleotide triphosphate hydrolases"/>
    <property type="match status" value="1"/>
</dbReference>
<feature type="compositionally biased region" description="Polar residues" evidence="2">
    <location>
        <begin position="70"/>
        <end position="80"/>
    </location>
</feature>